<comment type="similarity">
    <text evidence="1">Belongs to the type-B carboxylesterase/lipase family.</text>
</comment>
<evidence type="ECO:0000313" key="3">
    <source>
        <dbReference type="Proteomes" id="UP000887574"/>
    </source>
</evidence>
<keyword evidence="3" id="KW-1185">Reference proteome</keyword>
<dbReference type="Proteomes" id="UP000887574">
    <property type="component" value="Unplaced"/>
</dbReference>
<proteinExistence type="inferred from homology"/>
<evidence type="ECO:0000256" key="1">
    <source>
        <dbReference type="ARBA" id="ARBA00005964"/>
    </source>
</evidence>
<organism evidence="3 4">
    <name type="scientific">Ditylenchus dipsaci</name>
    <dbReference type="NCBI Taxonomy" id="166011"/>
    <lineage>
        <taxon>Eukaryota</taxon>
        <taxon>Metazoa</taxon>
        <taxon>Ecdysozoa</taxon>
        <taxon>Nematoda</taxon>
        <taxon>Chromadorea</taxon>
        <taxon>Rhabditida</taxon>
        <taxon>Tylenchina</taxon>
        <taxon>Tylenchomorpha</taxon>
        <taxon>Sphaerularioidea</taxon>
        <taxon>Anguinidae</taxon>
        <taxon>Anguininae</taxon>
        <taxon>Ditylenchus</taxon>
    </lineage>
</organism>
<dbReference type="PANTHER" id="PTHR43903">
    <property type="entry name" value="NEUROLIGIN"/>
    <property type="match status" value="1"/>
</dbReference>
<dbReference type="AlphaFoldDB" id="A0A915E1J9"/>
<dbReference type="SUPFAM" id="SSF53474">
    <property type="entry name" value="alpha/beta-Hydrolases"/>
    <property type="match status" value="1"/>
</dbReference>
<evidence type="ECO:0000259" key="2">
    <source>
        <dbReference type="Pfam" id="PF00135"/>
    </source>
</evidence>
<dbReference type="InterPro" id="IPR002018">
    <property type="entry name" value="CarbesteraseB"/>
</dbReference>
<feature type="domain" description="Carboxylesterase type B" evidence="2">
    <location>
        <begin position="78"/>
        <end position="362"/>
    </location>
</feature>
<protein>
    <submittedName>
        <fullName evidence="4">Carboxylesterase type B domain-containing protein</fullName>
    </submittedName>
</protein>
<name>A0A915E1J9_9BILA</name>
<dbReference type="Gene3D" id="3.40.50.1820">
    <property type="entry name" value="alpha/beta hydrolase"/>
    <property type="match status" value="1"/>
</dbReference>
<dbReference type="WBParaSite" id="jg2549">
    <property type="protein sequence ID" value="jg2549"/>
    <property type="gene ID" value="jg2549"/>
</dbReference>
<dbReference type="InterPro" id="IPR029058">
    <property type="entry name" value="AB_hydrolase_fold"/>
</dbReference>
<accession>A0A915E1J9</accession>
<dbReference type="InterPro" id="IPR051093">
    <property type="entry name" value="Neuroligin/BSAL"/>
</dbReference>
<sequence length="376" mass="43271">MQYMITSYTLFQGHPQTRLSTMDMANIAEYMRCNKVISDLDLEETLNHESMAERSRKRDHCNLQDTVPDCLVNGGNMNTQEMLECFRNEVNFSSPLFRRALAAELGVSKMVVDNELILESGVEFVQNNAHVPFFTGVARREWAHKKPEYYQFYRYTNISHAHVEESVRKIIESAYVARLPGKVSNATVDLISNATFLRYMNDVDFHFDMPGVVIRLQDLEADIEFVAPCQAEVEAYARAGQSNVFVYSFDYIPRGSLIEEDKRFYSMFGDNSVLITRKDMTTHGFKLDAFHGLDHAFIFTQGYSSNFHIEPYSKRDRAMSKMLTRMLANFIIQGANPSTENFTWPMYTNDSAHYVSLNIPPRVIRGGCISQHRVLE</sequence>
<evidence type="ECO:0000313" key="4">
    <source>
        <dbReference type="WBParaSite" id="jg2549"/>
    </source>
</evidence>
<reference evidence="4" key="1">
    <citation type="submission" date="2022-11" db="UniProtKB">
        <authorList>
            <consortium name="WormBaseParasite"/>
        </authorList>
    </citation>
    <scope>IDENTIFICATION</scope>
</reference>
<dbReference type="Pfam" id="PF00135">
    <property type="entry name" value="COesterase"/>
    <property type="match status" value="1"/>
</dbReference>